<proteinExistence type="predicted"/>
<sequence>MTSKSMNPANVDFGSILSGYKILEYFF</sequence>
<reference evidence="1" key="1">
    <citation type="submission" date="2014-09" db="EMBL/GenBank/DDBJ databases">
        <authorList>
            <person name="Magalhaes I.L.F."/>
            <person name="Oliveira U."/>
            <person name="Santos F.R."/>
            <person name="Vidigal T.H.D.A."/>
            <person name="Brescovit A.D."/>
            <person name="Santos A.J."/>
        </authorList>
    </citation>
    <scope>NUCLEOTIDE SEQUENCE</scope>
    <source>
        <tissue evidence="1">Shoot tissue taken approximately 20 cm above the soil surface</tissue>
    </source>
</reference>
<evidence type="ECO:0000313" key="1">
    <source>
        <dbReference type="EMBL" id="JAE09939.1"/>
    </source>
</evidence>
<protein>
    <submittedName>
        <fullName evidence="1">Uncharacterized protein</fullName>
    </submittedName>
</protein>
<accession>A0A0A9FFD5</accession>
<dbReference type="AlphaFoldDB" id="A0A0A9FFD5"/>
<reference evidence="1" key="2">
    <citation type="journal article" date="2015" name="Data Brief">
        <title>Shoot transcriptome of the giant reed, Arundo donax.</title>
        <authorList>
            <person name="Barrero R.A."/>
            <person name="Guerrero F.D."/>
            <person name="Moolhuijzen P."/>
            <person name="Goolsby J.A."/>
            <person name="Tidwell J."/>
            <person name="Bellgard S.E."/>
            <person name="Bellgard M.I."/>
        </authorList>
    </citation>
    <scope>NUCLEOTIDE SEQUENCE</scope>
    <source>
        <tissue evidence="1">Shoot tissue taken approximately 20 cm above the soil surface</tissue>
    </source>
</reference>
<dbReference type="EMBL" id="GBRH01187957">
    <property type="protein sequence ID" value="JAE09939.1"/>
    <property type="molecule type" value="Transcribed_RNA"/>
</dbReference>
<organism evidence="1">
    <name type="scientific">Arundo donax</name>
    <name type="common">Giant reed</name>
    <name type="synonym">Donax arundinaceus</name>
    <dbReference type="NCBI Taxonomy" id="35708"/>
    <lineage>
        <taxon>Eukaryota</taxon>
        <taxon>Viridiplantae</taxon>
        <taxon>Streptophyta</taxon>
        <taxon>Embryophyta</taxon>
        <taxon>Tracheophyta</taxon>
        <taxon>Spermatophyta</taxon>
        <taxon>Magnoliopsida</taxon>
        <taxon>Liliopsida</taxon>
        <taxon>Poales</taxon>
        <taxon>Poaceae</taxon>
        <taxon>PACMAD clade</taxon>
        <taxon>Arundinoideae</taxon>
        <taxon>Arundineae</taxon>
        <taxon>Arundo</taxon>
    </lineage>
</organism>
<name>A0A0A9FFD5_ARUDO</name>